<sequence length="355" mass="37659">MTVPVLAPHGPAPLGDGPIGVGIVGNGMATGVFHAPYIAATPGLELRAVVSRRRDAAPPAPGVRLVPDIETLLADPAIALVVIATPSASHADLATRALEAGRHVVVEKPFTLDPIAARGLFALAEARGLLATAFHNRRWDADFLGLRAALEQGLIGRPVHFESHFDRFRPEVQDRWRESGAPGSGLWYDLGPHLVDQAVQLFGRPLEVDADLSCLREGARAVDHVHVALHYAGLRVVLHAGSCVAGGEARFRVHGTGGSLIKAGLDVQEEQSKAGLRPGDEAWGLDPEPLVRFDAQGQREETPLPRGAQHRFYAMMAAACRGEGALPARPEDVLLVQDILAAAIASSEQGSRITL</sequence>
<dbReference type="Gene3D" id="3.30.360.10">
    <property type="entry name" value="Dihydrodipicolinate Reductase, domain 2"/>
    <property type="match status" value="1"/>
</dbReference>
<dbReference type="SUPFAM" id="SSF55347">
    <property type="entry name" value="Glyceraldehyde-3-phosphate dehydrogenase-like, C-terminal domain"/>
    <property type="match status" value="1"/>
</dbReference>
<dbReference type="Proteomes" id="UP001162881">
    <property type="component" value="Unassembled WGS sequence"/>
</dbReference>
<dbReference type="InterPro" id="IPR036291">
    <property type="entry name" value="NAD(P)-bd_dom_sf"/>
</dbReference>
<dbReference type="InterPro" id="IPR000683">
    <property type="entry name" value="Gfo/Idh/MocA-like_OxRdtase_N"/>
</dbReference>
<dbReference type="Gene3D" id="3.40.50.720">
    <property type="entry name" value="NAD(P)-binding Rossmann-like Domain"/>
    <property type="match status" value="1"/>
</dbReference>
<gene>
    <name evidence="5" type="ORF">MTR62_00065</name>
</gene>
<organism evidence="5 6">
    <name type="scientific">Novosphingobium organovorum</name>
    <dbReference type="NCBI Taxonomy" id="2930092"/>
    <lineage>
        <taxon>Bacteria</taxon>
        <taxon>Pseudomonadati</taxon>
        <taxon>Pseudomonadota</taxon>
        <taxon>Alphaproteobacteria</taxon>
        <taxon>Sphingomonadales</taxon>
        <taxon>Sphingomonadaceae</taxon>
        <taxon>Novosphingobium</taxon>
    </lineage>
</organism>
<evidence type="ECO:0000259" key="4">
    <source>
        <dbReference type="Pfam" id="PF02894"/>
    </source>
</evidence>
<dbReference type="PANTHER" id="PTHR43708:SF5">
    <property type="entry name" value="CONSERVED EXPRESSED OXIDOREDUCTASE (EUROFUNG)-RELATED"/>
    <property type="match status" value="1"/>
</dbReference>
<proteinExistence type="inferred from homology"/>
<name>A0ABT0B8I9_9SPHN</name>
<evidence type="ECO:0000313" key="6">
    <source>
        <dbReference type="Proteomes" id="UP001162881"/>
    </source>
</evidence>
<dbReference type="RefSeq" id="WP_244016103.1">
    <property type="nucleotide sequence ID" value="NZ_JALHLF010000001.1"/>
</dbReference>
<dbReference type="EMBL" id="JALHLF010000001">
    <property type="protein sequence ID" value="MCJ2181109.1"/>
    <property type="molecule type" value="Genomic_DNA"/>
</dbReference>
<comment type="similarity">
    <text evidence="1">Belongs to the Gfo/Idh/MocA family.</text>
</comment>
<evidence type="ECO:0000259" key="3">
    <source>
        <dbReference type="Pfam" id="PF01408"/>
    </source>
</evidence>
<dbReference type="PANTHER" id="PTHR43708">
    <property type="entry name" value="CONSERVED EXPRESSED OXIDOREDUCTASE (EUROFUNG)"/>
    <property type="match status" value="1"/>
</dbReference>
<protein>
    <submittedName>
        <fullName evidence="5">Oxidoreductase</fullName>
    </submittedName>
</protein>
<dbReference type="Pfam" id="PF02894">
    <property type="entry name" value="GFO_IDH_MocA_C"/>
    <property type="match status" value="1"/>
</dbReference>
<feature type="domain" description="Gfo/Idh/MocA-like oxidoreductase C-terminal" evidence="4">
    <location>
        <begin position="148"/>
        <end position="355"/>
    </location>
</feature>
<keyword evidence="2" id="KW-0560">Oxidoreductase</keyword>
<comment type="caution">
    <text evidence="5">The sequence shown here is derived from an EMBL/GenBank/DDBJ whole genome shotgun (WGS) entry which is preliminary data.</text>
</comment>
<dbReference type="Pfam" id="PF01408">
    <property type="entry name" value="GFO_IDH_MocA"/>
    <property type="match status" value="1"/>
</dbReference>
<dbReference type="InterPro" id="IPR051317">
    <property type="entry name" value="Gfo/Idh/MocA_oxidoreduct"/>
</dbReference>
<accession>A0ABT0B8I9</accession>
<reference evidence="5" key="1">
    <citation type="submission" date="2022-03" db="EMBL/GenBank/DDBJ databases">
        <title>Identification of a novel bacterium isolated from mangrove sediments.</title>
        <authorList>
            <person name="Pan X."/>
        </authorList>
    </citation>
    <scope>NUCLEOTIDE SEQUENCE</scope>
    <source>
        <strain evidence="5">B1949</strain>
    </source>
</reference>
<evidence type="ECO:0000256" key="2">
    <source>
        <dbReference type="ARBA" id="ARBA00023002"/>
    </source>
</evidence>
<feature type="domain" description="Gfo/Idh/MocA-like oxidoreductase N-terminal" evidence="3">
    <location>
        <begin position="19"/>
        <end position="132"/>
    </location>
</feature>
<evidence type="ECO:0000256" key="1">
    <source>
        <dbReference type="ARBA" id="ARBA00010928"/>
    </source>
</evidence>
<dbReference type="NCBIfam" id="NF008607">
    <property type="entry name" value="PRK11579.1"/>
    <property type="match status" value="1"/>
</dbReference>
<dbReference type="InterPro" id="IPR004104">
    <property type="entry name" value="Gfo/Idh/MocA-like_OxRdtase_C"/>
</dbReference>
<evidence type="ECO:0000313" key="5">
    <source>
        <dbReference type="EMBL" id="MCJ2181109.1"/>
    </source>
</evidence>
<keyword evidence="6" id="KW-1185">Reference proteome</keyword>
<dbReference type="SUPFAM" id="SSF51735">
    <property type="entry name" value="NAD(P)-binding Rossmann-fold domains"/>
    <property type="match status" value="1"/>
</dbReference>